<dbReference type="InterPro" id="IPR000718">
    <property type="entry name" value="Peptidase_M13"/>
</dbReference>
<protein>
    <submittedName>
        <fullName evidence="10">Peptidase family m13 domain-containing protein</fullName>
    </submittedName>
</protein>
<evidence type="ECO:0000256" key="2">
    <source>
        <dbReference type="ARBA" id="ARBA00007357"/>
    </source>
</evidence>
<dbReference type="EMBL" id="JAKKPZ010000046">
    <property type="protein sequence ID" value="KAI1706677.1"/>
    <property type="molecule type" value="Genomic_DNA"/>
</dbReference>
<dbReference type="PANTHER" id="PTHR11733:SF240">
    <property type="entry name" value="GH14155P-RELATED"/>
    <property type="match status" value="1"/>
</dbReference>
<keyword evidence="11" id="KW-1185">Reference proteome</keyword>
<dbReference type="CDD" id="cd08662">
    <property type="entry name" value="M13"/>
    <property type="match status" value="1"/>
</dbReference>
<evidence type="ECO:0000256" key="1">
    <source>
        <dbReference type="ARBA" id="ARBA00001947"/>
    </source>
</evidence>
<accession>A0AAD4QWZ4</accession>
<dbReference type="GO" id="GO:0016485">
    <property type="term" value="P:protein processing"/>
    <property type="evidence" value="ECO:0007669"/>
    <property type="project" value="TreeGrafter"/>
</dbReference>
<evidence type="ECO:0000256" key="4">
    <source>
        <dbReference type="ARBA" id="ARBA00022723"/>
    </source>
</evidence>
<dbReference type="GO" id="GO:0046872">
    <property type="term" value="F:metal ion binding"/>
    <property type="evidence" value="ECO:0007669"/>
    <property type="project" value="UniProtKB-KW"/>
</dbReference>
<evidence type="ECO:0000256" key="6">
    <source>
        <dbReference type="ARBA" id="ARBA00022833"/>
    </source>
</evidence>
<evidence type="ECO:0000256" key="5">
    <source>
        <dbReference type="ARBA" id="ARBA00022801"/>
    </source>
</evidence>
<dbReference type="Pfam" id="PF01431">
    <property type="entry name" value="Peptidase_M13"/>
    <property type="match status" value="1"/>
</dbReference>
<evidence type="ECO:0000313" key="10">
    <source>
        <dbReference type="EMBL" id="KAI1706677.1"/>
    </source>
</evidence>
<evidence type="ECO:0000256" key="7">
    <source>
        <dbReference type="ARBA" id="ARBA00023049"/>
    </source>
</evidence>
<comment type="cofactor">
    <cofactor evidence="1">
        <name>Zn(2+)</name>
        <dbReference type="ChEBI" id="CHEBI:29105"/>
    </cofactor>
</comment>
<dbReference type="InterPro" id="IPR008753">
    <property type="entry name" value="Peptidase_M13_N"/>
</dbReference>
<dbReference type="InterPro" id="IPR024079">
    <property type="entry name" value="MetalloPept_cat_dom_sf"/>
</dbReference>
<dbReference type="GO" id="GO:0005886">
    <property type="term" value="C:plasma membrane"/>
    <property type="evidence" value="ECO:0007669"/>
    <property type="project" value="TreeGrafter"/>
</dbReference>
<dbReference type="InterPro" id="IPR018497">
    <property type="entry name" value="Peptidase_M13_C"/>
</dbReference>
<gene>
    <name evidence="10" type="ORF">DdX_12887</name>
</gene>
<dbReference type="PANTHER" id="PTHR11733">
    <property type="entry name" value="ZINC METALLOPROTEASE FAMILY M13 NEPRILYSIN-RELATED"/>
    <property type="match status" value="1"/>
</dbReference>
<evidence type="ECO:0000259" key="9">
    <source>
        <dbReference type="PROSITE" id="PS51670"/>
    </source>
</evidence>
<dbReference type="InterPro" id="IPR042089">
    <property type="entry name" value="Peptidase_M13_dom_2"/>
</dbReference>
<reference evidence="10" key="1">
    <citation type="submission" date="2022-01" db="EMBL/GenBank/DDBJ databases">
        <title>Genome Sequence Resource for Two Populations of Ditylenchus destructor, the Migratory Endoparasitic Phytonematode.</title>
        <authorList>
            <person name="Zhang H."/>
            <person name="Lin R."/>
            <person name="Xie B."/>
        </authorList>
    </citation>
    <scope>NUCLEOTIDE SEQUENCE</scope>
    <source>
        <strain evidence="10">BazhouSP</strain>
    </source>
</reference>
<organism evidence="10 11">
    <name type="scientific">Ditylenchus destructor</name>
    <dbReference type="NCBI Taxonomy" id="166010"/>
    <lineage>
        <taxon>Eukaryota</taxon>
        <taxon>Metazoa</taxon>
        <taxon>Ecdysozoa</taxon>
        <taxon>Nematoda</taxon>
        <taxon>Chromadorea</taxon>
        <taxon>Rhabditida</taxon>
        <taxon>Tylenchina</taxon>
        <taxon>Tylenchomorpha</taxon>
        <taxon>Sphaerularioidea</taxon>
        <taxon>Anguinidae</taxon>
        <taxon>Anguininae</taxon>
        <taxon>Ditylenchus</taxon>
    </lineage>
</organism>
<sequence>MKVTCPKTCGYCDETNEYELGKRKPNIVTNSQDLFDFPELSTSLNRDIDPCEDFYHHVCDGFQKAHDPSVSPSNAGRINQYDLVDMEIERRIFSLLETRRDNQNQDPYVEQMFTFYDTCMNQEKRLREKSTYLLSKLASMKASPAARVSYTADWLISAYPYSVLYNYYIQRDLNNASQNIVYFGPMYDVNMFNTQKDMFPIHYLKPEHEERRINYKNYLSRVLRLLMDDDMENKAFPKENSEEEIRRRVDNYMAVETERRKIMSNMKGINYNNPYDIYTFASLGEFVDKGFSPKSMDWTQYFKAFMPQPPRAQGASNDMYSMSVAVEEFESFIPLAVLIDGLDPQQLSDYLEWRIIMIHLPFLDQRFFEGRLKFIGAPVDQRWLCKQQTIRYFLHQVDKLYIEQYYNEEKDQPVIETMRHYMDESFREIIQESDWMDDNTKAKALEKLDLMEVHIGYVSDIYDRDLLDKRYGLATLTEEMSFPEMIWTLDKREMDYLMGTMAEKGHLYYWYSLEANTYYHWWYNSMFIQAGFLQTPLYDSEFPDALKYGGLGHMFAHEYIHGYDTRGHQQNGYGELKNWWDEETKAKYNERKQCLIDQYSAVMVQIDENTTLAIDGVLTQGENIADQGGMRIAYNAFQKYLTDSSRGIEASVESNLMKVRGLEDYNDVQLFFVGSAFVRYCNSAFIYTTKGSWMRLSRNNHE</sequence>
<dbReference type="Gene3D" id="3.40.390.10">
    <property type="entry name" value="Collagenase (Catalytic Domain)"/>
    <property type="match status" value="1"/>
</dbReference>
<dbReference type="Gene3D" id="1.10.1380.10">
    <property type="entry name" value="Neutral endopeptidase , domain2"/>
    <property type="match status" value="1"/>
</dbReference>
<keyword evidence="6" id="KW-0862">Zinc</keyword>
<name>A0AAD4QWZ4_9BILA</name>
<keyword evidence="4" id="KW-0479">Metal-binding</keyword>
<dbReference type="PROSITE" id="PS51670">
    <property type="entry name" value="SHKT"/>
    <property type="match status" value="1"/>
</dbReference>
<comment type="caution">
    <text evidence="10">The sequence shown here is derived from an EMBL/GenBank/DDBJ whole genome shotgun (WGS) entry which is preliminary data.</text>
</comment>
<keyword evidence="7" id="KW-0482">Metalloprotease</keyword>
<dbReference type="PRINTS" id="PR00786">
    <property type="entry name" value="NEPRILYSIN"/>
</dbReference>
<dbReference type="SUPFAM" id="SSF55486">
    <property type="entry name" value="Metalloproteases ('zincins'), catalytic domain"/>
    <property type="match status" value="1"/>
</dbReference>
<evidence type="ECO:0000313" key="11">
    <source>
        <dbReference type="Proteomes" id="UP001201812"/>
    </source>
</evidence>
<keyword evidence="5" id="KW-0378">Hydrolase</keyword>
<dbReference type="PROSITE" id="PS51885">
    <property type="entry name" value="NEPRILYSIN"/>
    <property type="match status" value="1"/>
</dbReference>
<proteinExistence type="inferred from homology"/>
<comment type="caution">
    <text evidence="8">Lacks conserved residue(s) required for the propagation of feature annotation.</text>
</comment>
<comment type="similarity">
    <text evidence="2">Belongs to the peptidase M13 family.</text>
</comment>
<keyword evidence="3" id="KW-0645">Protease</keyword>
<feature type="domain" description="ShKT" evidence="9">
    <location>
        <begin position="1"/>
        <end position="12"/>
    </location>
</feature>
<dbReference type="Pfam" id="PF05649">
    <property type="entry name" value="Peptidase_M13_N"/>
    <property type="match status" value="1"/>
</dbReference>
<dbReference type="AlphaFoldDB" id="A0AAD4QWZ4"/>
<evidence type="ECO:0000256" key="3">
    <source>
        <dbReference type="ARBA" id="ARBA00022670"/>
    </source>
</evidence>
<evidence type="ECO:0000256" key="8">
    <source>
        <dbReference type="PROSITE-ProRule" id="PRU01005"/>
    </source>
</evidence>
<dbReference type="GO" id="GO:0004222">
    <property type="term" value="F:metalloendopeptidase activity"/>
    <property type="evidence" value="ECO:0007669"/>
    <property type="project" value="InterPro"/>
</dbReference>
<dbReference type="Proteomes" id="UP001201812">
    <property type="component" value="Unassembled WGS sequence"/>
</dbReference>
<dbReference type="InterPro" id="IPR003582">
    <property type="entry name" value="ShKT_dom"/>
</dbReference>